<gene>
    <name evidence="2" type="ORF">PGLA2088_LOCUS38860</name>
</gene>
<dbReference type="Gene3D" id="3.40.50.300">
    <property type="entry name" value="P-loop containing nucleotide triphosphate hydrolases"/>
    <property type="match status" value="1"/>
</dbReference>
<feature type="region of interest" description="Disordered" evidence="1">
    <location>
        <begin position="159"/>
        <end position="236"/>
    </location>
</feature>
<accession>A0A813L5Y8</accession>
<feature type="non-terminal residue" evidence="2">
    <location>
        <position position="1"/>
    </location>
</feature>
<sequence>VLLLKGGPSSLDTEILRMASRLQPDYTIVLTKVDLLEQQSDVRRVVQLISELISKYRLKAQIIPSSVKSCRGRDILWKRLWKAVDPDEAWRWQTAPNDLAEAKQRMDEMAEAGDWEQLVESVDWAKKKRLSDFWEYGVRCMVRMGKLREAWQWVKQADDSWEEESSASPDLVPEDEDEQYAEEEQYAADKETEAAFEDAKKEKERERNKRRRDRELFLEQREAEGEEEDEKEKQRQDKMMDELLLGLEQVVVETSEAAGEEQEGERQELELEMENEEEEEEEEILEYKDSAGDEDNDGSDDVDHVMRPKQAARGKSSRGAAFVRDRAALVVGFAALAPALSKAGEGVNEMEVPVDLELAQEVLDVLSTEHISRSSAVELMLEWCVADARQGARALALSSAPTPSSSSSAPAPRAAEPPEAKLAYDQMFVRLNHFVSSVKAWNSPPWSADRWNQLIRWTGKRRELQSVELVLDAMKACRVKGSEHTDATMRDLAVACVHLVCEAETCSKLDGRLRSAARLPEVVVLGSVGMDVRSGVSSLVDSMLTATPRRRPEDEIESLSGLGTEGQRGGRVRSGSRNSRRGKTTKPEQQDDVKLEGVGRPRLGIEKARQLAAEQGGQCLSTDYVSVHDKLLWQCYNGHSWSAPLGSWCPVGAVMKKRLSLDVASRLARSRNLRGKMGGSACLTHLCAPNRHFAGYANGATFGMFLRGSYGRPLELDGFCEFLNLAFEYHGEQHYSPEHYWNQKRPGAFQAQLERDQLKVSICEAVGVRLVVVPAMVLCRWKLLQMLAFGQPLHRLFSFSYFRKAALPCEQEQLLIKVAVSEELQVLAGVSAVLLESERLRDAGLPLESQLAATLRHPSCYAQSDRRTSPAGDCLAGASDGPKSELWAHGGSGRLQARSARLVREEAEDPEQEKWVMRGLELDSDLRHRVRIDIAQARAKVSEAASRADAEREAIGD</sequence>
<feature type="region of interest" description="Disordered" evidence="1">
    <location>
        <begin position="396"/>
        <end position="416"/>
    </location>
</feature>
<proteinExistence type="predicted"/>
<dbReference type="Proteomes" id="UP000626109">
    <property type="component" value="Unassembled WGS sequence"/>
</dbReference>
<comment type="caution">
    <text evidence="2">The sequence shown here is derived from an EMBL/GenBank/DDBJ whole genome shotgun (WGS) entry which is preliminary data.</text>
</comment>
<reference evidence="2" key="1">
    <citation type="submission" date="2021-02" db="EMBL/GenBank/DDBJ databases">
        <authorList>
            <person name="Dougan E. K."/>
            <person name="Rhodes N."/>
            <person name="Thang M."/>
            <person name="Chan C."/>
        </authorList>
    </citation>
    <scope>NUCLEOTIDE SEQUENCE</scope>
</reference>
<feature type="compositionally biased region" description="Basic and acidic residues" evidence="1">
    <location>
        <begin position="187"/>
        <end position="223"/>
    </location>
</feature>
<feature type="compositionally biased region" description="Basic and acidic residues" evidence="1">
    <location>
        <begin position="585"/>
        <end position="599"/>
    </location>
</feature>
<dbReference type="AlphaFoldDB" id="A0A813L5Y8"/>
<dbReference type="InterPro" id="IPR027417">
    <property type="entry name" value="P-loop_NTPase"/>
</dbReference>
<feature type="region of interest" description="Disordered" evidence="1">
    <location>
        <begin position="255"/>
        <end position="318"/>
    </location>
</feature>
<feature type="compositionally biased region" description="Acidic residues" evidence="1">
    <location>
        <begin position="172"/>
        <end position="186"/>
    </location>
</feature>
<evidence type="ECO:0000256" key="1">
    <source>
        <dbReference type="SAM" id="MobiDB-lite"/>
    </source>
</evidence>
<feature type="region of interest" description="Disordered" evidence="1">
    <location>
        <begin position="543"/>
        <end position="599"/>
    </location>
</feature>
<dbReference type="EMBL" id="CAJNNW010032889">
    <property type="protein sequence ID" value="CAE8715956.1"/>
    <property type="molecule type" value="Genomic_DNA"/>
</dbReference>
<organism evidence="2 3">
    <name type="scientific">Polarella glacialis</name>
    <name type="common">Dinoflagellate</name>
    <dbReference type="NCBI Taxonomy" id="89957"/>
    <lineage>
        <taxon>Eukaryota</taxon>
        <taxon>Sar</taxon>
        <taxon>Alveolata</taxon>
        <taxon>Dinophyceae</taxon>
        <taxon>Suessiales</taxon>
        <taxon>Suessiaceae</taxon>
        <taxon>Polarella</taxon>
    </lineage>
</organism>
<evidence type="ECO:0000313" key="2">
    <source>
        <dbReference type="EMBL" id="CAE8715956.1"/>
    </source>
</evidence>
<evidence type="ECO:0000313" key="3">
    <source>
        <dbReference type="Proteomes" id="UP000626109"/>
    </source>
</evidence>
<protein>
    <submittedName>
        <fullName evidence="2">Uncharacterized protein</fullName>
    </submittedName>
</protein>
<name>A0A813L5Y8_POLGL</name>
<feature type="compositionally biased region" description="Low complexity" evidence="1">
    <location>
        <begin position="396"/>
        <end position="414"/>
    </location>
</feature>
<feature type="compositionally biased region" description="Acidic residues" evidence="1">
    <location>
        <begin position="270"/>
        <end position="284"/>
    </location>
</feature>
<dbReference type="SUPFAM" id="SSF52540">
    <property type="entry name" value="P-loop containing nucleoside triphosphate hydrolases"/>
    <property type="match status" value="1"/>
</dbReference>